<dbReference type="GO" id="GO:0006508">
    <property type="term" value="P:proteolysis"/>
    <property type="evidence" value="ECO:0007669"/>
    <property type="project" value="InterPro"/>
</dbReference>
<dbReference type="RefSeq" id="WP_109572191.1">
    <property type="nucleotide sequence ID" value="NZ_UHJL01000001.1"/>
</dbReference>
<dbReference type="SUPFAM" id="SSF111283">
    <property type="entry name" value="Putative modulator of DNA gyrase, PmbA/TldD"/>
    <property type="match status" value="1"/>
</dbReference>
<accession>A0A380RX88</accession>
<dbReference type="AlphaFoldDB" id="A0A380RX88"/>
<dbReference type="Proteomes" id="UP000255423">
    <property type="component" value="Unassembled WGS sequence"/>
</dbReference>
<dbReference type="InterPro" id="IPR002510">
    <property type="entry name" value="Metalloprtase-TldD/E_N"/>
</dbReference>
<dbReference type="GO" id="GO:0005829">
    <property type="term" value="C:cytosol"/>
    <property type="evidence" value="ECO:0007669"/>
    <property type="project" value="TreeGrafter"/>
</dbReference>
<dbReference type="PANTHER" id="PTHR43421:SF1">
    <property type="entry name" value="METALLOPROTEASE PMBA"/>
    <property type="match status" value="1"/>
</dbReference>
<evidence type="ECO:0000259" key="2">
    <source>
        <dbReference type="Pfam" id="PF01523"/>
    </source>
</evidence>
<dbReference type="PANTHER" id="PTHR43421">
    <property type="entry name" value="METALLOPROTEASE PMBA"/>
    <property type="match status" value="1"/>
</dbReference>
<evidence type="ECO:0000259" key="3">
    <source>
        <dbReference type="Pfam" id="PF19289"/>
    </source>
</evidence>
<dbReference type="Pfam" id="PF19290">
    <property type="entry name" value="PmbA_TldD_2nd"/>
    <property type="match status" value="1"/>
</dbReference>
<sequence length="442" mass="48245">MNIKDAVSFMCDLAKGEAEQFDVIASNTHSEGLSVFQGQVQNTEISDSVGLGVRVIKDGRPGYAHTERLTDEALRQTLKDALCHTQWTEKIDITLPQAVELPKGEPNYNPALESLDLAMMKDFCIELEKATFAKSKEIENIPYLGGDIEKDYSIVANNTGLFYEARSNCASAGAGAVASRGGVKKLGNFVKNGRDWNEFSVDEIASKTAEYATELFGAQKIESGKIPVILSERISARFLGMYSQPFFAETMQKGQSRLDGKEGEKIASDVFSLWNDPTGEMFEHKFYFDSEGCLTKRVKVVENGVFNSALYNLETAAKAGRETTGNGARSFGSKMSTSFYNMLVPPGSMTTMELLKLFPKCLLVVRLEGNSGCNSVSGELSIGAHGFWCENGTIKHPVDGVTLSGNYFDIIKNIVAVGNEYRDPFASYKVPALAISELSVSA</sequence>
<dbReference type="InterPro" id="IPR035068">
    <property type="entry name" value="TldD/PmbA_N"/>
</dbReference>
<proteinExistence type="inferred from homology"/>
<dbReference type="Pfam" id="PF19289">
    <property type="entry name" value="PmbA_TldD_3rd"/>
    <property type="match status" value="1"/>
</dbReference>
<protein>
    <submittedName>
        <fullName evidence="5">PmbA protein</fullName>
    </submittedName>
</protein>
<evidence type="ECO:0000256" key="1">
    <source>
        <dbReference type="ARBA" id="ARBA00005836"/>
    </source>
</evidence>
<feature type="domain" description="Metalloprotease TldD/E C-terminal" evidence="3">
    <location>
        <begin position="223"/>
        <end position="441"/>
    </location>
</feature>
<dbReference type="InterPro" id="IPR045569">
    <property type="entry name" value="Metalloprtase-TldD/E_C"/>
</dbReference>
<organism evidence="5 6">
    <name type="scientific">Fibrobacter succinogenes</name>
    <name type="common">Bacteroides succinogenes</name>
    <dbReference type="NCBI Taxonomy" id="833"/>
    <lineage>
        <taxon>Bacteria</taxon>
        <taxon>Pseudomonadati</taxon>
        <taxon>Fibrobacterota</taxon>
        <taxon>Fibrobacteria</taxon>
        <taxon>Fibrobacterales</taxon>
        <taxon>Fibrobacteraceae</taxon>
        <taxon>Fibrobacter</taxon>
    </lineage>
</organism>
<name>A0A380RX88_FIBSU</name>
<gene>
    <name evidence="5" type="ORF">SAMN05661053_0847</name>
</gene>
<dbReference type="InterPro" id="IPR036059">
    <property type="entry name" value="TldD/PmbA_sf"/>
</dbReference>
<dbReference type="InterPro" id="IPR047657">
    <property type="entry name" value="PmbA"/>
</dbReference>
<evidence type="ECO:0000313" key="6">
    <source>
        <dbReference type="Proteomes" id="UP000255423"/>
    </source>
</evidence>
<dbReference type="Gene3D" id="3.30.2290.10">
    <property type="entry name" value="PmbA/TldD superfamily"/>
    <property type="match status" value="1"/>
</dbReference>
<dbReference type="EMBL" id="UHJL01000001">
    <property type="protein sequence ID" value="SUQ19607.1"/>
    <property type="molecule type" value="Genomic_DNA"/>
</dbReference>
<feature type="domain" description="Metalloprotease TldD/E central" evidence="4">
    <location>
        <begin position="112"/>
        <end position="214"/>
    </location>
</feature>
<dbReference type="GO" id="GO:0008237">
    <property type="term" value="F:metallopeptidase activity"/>
    <property type="evidence" value="ECO:0007669"/>
    <property type="project" value="InterPro"/>
</dbReference>
<dbReference type="InterPro" id="IPR045570">
    <property type="entry name" value="Metalloprtase-TldD/E_cen_dom"/>
</dbReference>
<feature type="domain" description="Metalloprotease TldD/E N-terminal" evidence="2">
    <location>
        <begin position="22"/>
        <end position="81"/>
    </location>
</feature>
<dbReference type="Pfam" id="PF01523">
    <property type="entry name" value="PmbA_TldD_1st"/>
    <property type="match status" value="1"/>
</dbReference>
<comment type="similarity">
    <text evidence="1">Belongs to the peptidase U62 family.</text>
</comment>
<evidence type="ECO:0000259" key="4">
    <source>
        <dbReference type="Pfam" id="PF19290"/>
    </source>
</evidence>
<reference evidence="5 6" key="1">
    <citation type="submission" date="2017-08" db="EMBL/GenBank/DDBJ databases">
        <authorList>
            <person name="de Groot N.N."/>
        </authorList>
    </citation>
    <scope>NUCLEOTIDE SEQUENCE [LARGE SCALE GENOMIC DNA]</scope>
    <source>
        <strain evidence="5 6">HM2</strain>
    </source>
</reference>
<evidence type="ECO:0000313" key="5">
    <source>
        <dbReference type="EMBL" id="SUQ19607.1"/>
    </source>
</evidence>